<evidence type="ECO:0000256" key="13">
    <source>
        <dbReference type="ARBA" id="ARBA00022989"/>
    </source>
</evidence>
<dbReference type="SUPFAM" id="SSF81343">
    <property type="entry name" value="Fumarate reductase respiratory complex transmembrane subunits"/>
    <property type="match status" value="1"/>
</dbReference>
<organism evidence="17 18">
    <name type="scientific">Puniceispirillum marinum (strain IMCC1322)</name>
    <dbReference type="NCBI Taxonomy" id="488538"/>
    <lineage>
        <taxon>Bacteria</taxon>
        <taxon>Pseudomonadati</taxon>
        <taxon>Pseudomonadota</taxon>
        <taxon>Alphaproteobacteria</taxon>
        <taxon>Candidatus Puniceispirillales</taxon>
        <taxon>Candidatus Puniceispirillaceae</taxon>
        <taxon>Candidatus Puniceispirillum</taxon>
    </lineage>
</organism>
<evidence type="ECO:0000256" key="7">
    <source>
        <dbReference type="ARBA" id="ARBA00022448"/>
    </source>
</evidence>
<sequence length="121" mass="13068">MVKNSDKTMPRPRVSGLSHWRWQRMSAVAVLMLMAYFVFVVTRIGTLDYAAARAFLATPYQALALALLVVIGVFHGTLGAHVVIEDYVPVKSGRHALILTVSIIMAIIAGASLIAIASVAF</sequence>
<keyword evidence="9" id="KW-0349">Heme</keyword>
<dbReference type="Gene3D" id="1.20.1300.10">
    <property type="entry name" value="Fumarate reductase/succinate dehydrogenase, transmembrane subunit"/>
    <property type="match status" value="1"/>
</dbReference>
<comment type="subcellular location">
    <subcellularLocation>
        <location evidence="3">Membrane</location>
        <topology evidence="3">Multi-pass membrane protein</topology>
    </subcellularLocation>
</comment>
<dbReference type="GO" id="GO:0016020">
    <property type="term" value="C:membrane"/>
    <property type="evidence" value="ECO:0007669"/>
    <property type="project" value="UniProtKB-SubCell"/>
</dbReference>
<evidence type="ECO:0000256" key="10">
    <source>
        <dbReference type="ARBA" id="ARBA00022692"/>
    </source>
</evidence>
<evidence type="ECO:0000256" key="5">
    <source>
        <dbReference type="ARBA" id="ARBA00011558"/>
    </source>
</evidence>
<feature type="transmembrane region" description="Helical" evidence="16">
    <location>
        <begin position="62"/>
        <end position="84"/>
    </location>
</feature>
<comment type="function">
    <text evidence="2">Membrane-anchoring subunit of succinate dehydrogenase (SDH).</text>
</comment>
<dbReference type="InterPro" id="IPR014312">
    <property type="entry name" value="Succ_DH_anchor"/>
</dbReference>
<reference evidence="17 18" key="1">
    <citation type="journal article" date="2010" name="J. Bacteriol.">
        <title>Complete genome sequence of "Candidatus Puniceispirillum marinum" IMCC1322, a representative of the SAR116 clade in the Alphaproteobacteria.</title>
        <authorList>
            <person name="Oh H.M."/>
            <person name="Kwon K.K."/>
            <person name="Kang I."/>
            <person name="Kang S.G."/>
            <person name="Lee J.H."/>
            <person name="Kim S.J."/>
            <person name="Cho J.C."/>
        </authorList>
    </citation>
    <scope>NUCLEOTIDE SEQUENCE [LARGE SCALE GENOMIC DNA]</scope>
    <source>
        <strain evidence="17 18">IMCC1322</strain>
    </source>
</reference>
<dbReference type="STRING" id="488538.SAR116_1827"/>
<feature type="transmembrane region" description="Helical" evidence="16">
    <location>
        <begin position="21"/>
        <end position="42"/>
    </location>
</feature>
<keyword evidence="14" id="KW-0408">Iron</keyword>
<proteinExistence type="predicted"/>
<evidence type="ECO:0000256" key="14">
    <source>
        <dbReference type="ARBA" id="ARBA00023004"/>
    </source>
</evidence>
<comment type="subunit">
    <text evidence="5">Part of an enzyme complex containing four subunits: a flavoprotein, an iron-sulfur protein, plus two membrane-anchoring proteins, SdhC and SdhD.</text>
</comment>
<evidence type="ECO:0000256" key="16">
    <source>
        <dbReference type="SAM" id="Phobius"/>
    </source>
</evidence>
<dbReference type="GO" id="GO:0046872">
    <property type="term" value="F:metal ion binding"/>
    <property type="evidence" value="ECO:0007669"/>
    <property type="project" value="UniProtKB-KW"/>
</dbReference>
<dbReference type="OrthoDB" id="9809280at2"/>
<dbReference type="KEGG" id="apb:SAR116_1827"/>
<dbReference type="InterPro" id="IPR000701">
    <property type="entry name" value="SuccDH_FuR_B_TM-su"/>
</dbReference>
<accession>D5BMM7</accession>
<protein>
    <recommendedName>
        <fullName evidence="6">Succinate dehydrogenase hydrophobic membrane anchor subunit</fullName>
    </recommendedName>
</protein>
<comment type="pathway">
    <text evidence="4">Carbohydrate metabolism; tricarboxylic acid cycle.</text>
</comment>
<keyword evidence="13 16" id="KW-1133">Transmembrane helix</keyword>
<keyword evidence="15 16" id="KW-0472">Membrane</keyword>
<evidence type="ECO:0000313" key="18">
    <source>
        <dbReference type="Proteomes" id="UP000007460"/>
    </source>
</evidence>
<keyword evidence="12" id="KW-0249">Electron transport</keyword>
<dbReference type="UniPathway" id="UPA00223"/>
<dbReference type="GO" id="GO:0020037">
    <property type="term" value="F:heme binding"/>
    <property type="evidence" value="ECO:0007669"/>
    <property type="project" value="InterPro"/>
</dbReference>
<evidence type="ECO:0000256" key="12">
    <source>
        <dbReference type="ARBA" id="ARBA00022982"/>
    </source>
</evidence>
<dbReference type="HOGENOM" id="CLU_151315_0_0_5"/>
<dbReference type="GO" id="GO:0006099">
    <property type="term" value="P:tricarboxylic acid cycle"/>
    <property type="evidence" value="ECO:0007669"/>
    <property type="project" value="UniProtKB-UniPathway"/>
</dbReference>
<comment type="cofactor">
    <cofactor evidence="1">
        <name>heme</name>
        <dbReference type="ChEBI" id="CHEBI:30413"/>
    </cofactor>
</comment>
<dbReference type="NCBIfam" id="TIGR02968">
    <property type="entry name" value="succ_dehyd_anc"/>
    <property type="match status" value="1"/>
</dbReference>
<evidence type="ECO:0000256" key="9">
    <source>
        <dbReference type="ARBA" id="ARBA00022617"/>
    </source>
</evidence>
<dbReference type="AlphaFoldDB" id="D5BMM7"/>
<keyword evidence="10 16" id="KW-0812">Transmembrane</keyword>
<dbReference type="EMBL" id="CP001751">
    <property type="protein sequence ID" value="ADE40070.1"/>
    <property type="molecule type" value="Genomic_DNA"/>
</dbReference>
<keyword evidence="8" id="KW-0816">Tricarboxylic acid cycle</keyword>
<keyword evidence="7" id="KW-0813">Transport</keyword>
<keyword evidence="18" id="KW-1185">Reference proteome</keyword>
<evidence type="ECO:0000256" key="6">
    <source>
        <dbReference type="ARBA" id="ARBA00019425"/>
    </source>
</evidence>
<evidence type="ECO:0000256" key="3">
    <source>
        <dbReference type="ARBA" id="ARBA00004141"/>
    </source>
</evidence>
<dbReference type="RefSeq" id="WP_013046697.1">
    <property type="nucleotide sequence ID" value="NC_014010.1"/>
</dbReference>
<dbReference type="Pfam" id="PF01127">
    <property type="entry name" value="Sdh_cyt"/>
    <property type="match status" value="1"/>
</dbReference>
<dbReference type="InterPro" id="IPR034804">
    <property type="entry name" value="SQR/QFR_C/D"/>
</dbReference>
<dbReference type="Proteomes" id="UP000007460">
    <property type="component" value="Chromosome"/>
</dbReference>
<evidence type="ECO:0000256" key="4">
    <source>
        <dbReference type="ARBA" id="ARBA00005163"/>
    </source>
</evidence>
<evidence type="ECO:0000313" key="17">
    <source>
        <dbReference type="EMBL" id="ADE40070.1"/>
    </source>
</evidence>
<gene>
    <name evidence="17" type="ordered locus">SAR116_1827</name>
</gene>
<evidence type="ECO:0000256" key="15">
    <source>
        <dbReference type="ARBA" id="ARBA00023136"/>
    </source>
</evidence>
<evidence type="ECO:0000256" key="11">
    <source>
        <dbReference type="ARBA" id="ARBA00022723"/>
    </source>
</evidence>
<dbReference type="eggNOG" id="COG2142">
    <property type="taxonomic scope" value="Bacteria"/>
</dbReference>
<evidence type="ECO:0000256" key="1">
    <source>
        <dbReference type="ARBA" id="ARBA00001971"/>
    </source>
</evidence>
<evidence type="ECO:0000256" key="8">
    <source>
        <dbReference type="ARBA" id="ARBA00022532"/>
    </source>
</evidence>
<keyword evidence="11" id="KW-0479">Metal-binding</keyword>
<evidence type="ECO:0000256" key="2">
    <source>
        <dbReference type="ARBA" id="ARBA00004050"/>
    </source>
</evidence>
<feature type="transmembrane region" description="Helical" evidence="16">
    <location>
        <begin position="96"/>
        <end position="120"/>
    </location>
</feature>
<name>D5BMM7_PUNMI</name>